<evidence type="ECO:0000313" key="2">
    <source>
        <dbReference type="Proteomes" id="UP000027135"/>
    </source>
</evidence>
<name>A0A067R057_ZOONE</name>
<reference evidence="1 2" key="1">
    <citation type="journal article" date="2014" name="Nat. Commun.">
        <title>Molecular traces of alternative social organization in a termite genome.</title>
        <authorList>
            <person name="Terrapon N."/>
            <person name="Li C."/>
            <person name="Robertson H.M."/>
            <person name="Ji L."/>
            <person name="Meng X."/>
            <person name="Booth W."/>
            <person name="Chen Z."/>
            <person name="Childers C.P."/>
            <person name="Glastad K.M."/>
            <person name="Gokhale K."/>
            <person name="Gowin J."/>
            <person name="Gronenberg W."/>
            <person name="Hermansen R.A."/>
            <person name="Hu H."/>
            <person name="Hunt B.G."/>
            <person name="Huylmans A.K."/>
            <person name="Khalil S.M."/>
            <person name="Mitchell R.D."/>
            <person name="Munoz-Torres M.C."/>
            <person name="Mustard J.A."/>
            <person name="Pan H."/>
            <person name="Reese J.T."/>
            <person name="Scharf M.E."/>
            <person name="Sun F."/>
            <person name="Vogel H."/>
            <person name="Xiao J."/>
            <person name="Yang W."/>
            <person name="Yang Z."/>
            <person name="Yang Z."/>
            <person name="Zhou J."/>
            <person name="Zhu J."/>
            <person name="Brent C.S."/>
            <person name="Elsik C.G."/>
            <person name="Goodisman M.A."/>
            <person name="Liberles D.A."/>
            <person name="Roe R.M."/>
            <person name="Vargo E.L."/>
            <person name="Vilcinskas A."/>
            <person name="Wang J."/>
            <person name="Bornberg-Bauer E."/>
            <person name="Korb J."/>
            <person name="Zhang G."/>
            <person name="Liebig J."/>
        </authorList>
    </citation>
    <scope>NUCLEOTIDE SEQUENCE [LARGE SCALE GENOMIC DNA]</scope>
    <source>
        <tissue evidence="1">Whole organism</tissue>
    </source>
</reference>
<organism evidence="1 2">
    <name type="scientific">Zootermopsis nevadensis</name>
    <name type="common">Dampwood termite</name>
    <dbReference type="NCBI Taxonomy" id="136037"/>
    <lineage>
        <taxon>Eukaryota</taxon>
        <taxon>Metazoa</taxon>
        <taxon>Ecdysozoa</taxon>
        <taxon>Arthropoda</taxon>
        <taxon>Hexapoda</taxon>
        <taxon>Insecta</taxon>
        <taxon>Pterygota</taxon>
        <taxon>Neoptera</taxon>
        <taxon>Polyneoptera</taxon>
        <taxon>Dictyoptera</taxon>
        <taxon>Blattodea</taxon>
        <taxon>Blattoidea</taxon>
        <taxon>Termitoidae</taxon>
        <taxon>Termopsidae</taxon>
        <taxon>Zootermopsis</taxon>
    </lineage>
</organism>
<accession>A0A067R057</accession>
<dbReference type="Proteomes" id="UP000027135">
    <property type="component" value="Unassembled WGS sequence"/>
</dbReference>
<protein>
    <submittedName>
        <fullName evidence="1">Uncharacterized protein</fullName>
    </submittedName>
</protein>
<keyword evidence="2" id="KW-1185">Reference proteome</keyword>
<sequence length="133" mass="15257">MNYKQSAVNCLQDIYHQMSALISLIKTVHKSRGMYPCAGKLKISLPKLRRIKTGTDSVTTFIKQLELVSYAINILQYLKSAAKALKQYWLTIMSLPGTLSTVLFHQQIARHFSKLLVYWNVRLLLQACKKMLP</sequence>
<dbReference type="InParanoid" id="A0A067R057"/>
<dbReference type="EMBL" id="KK852836">
    <property type="protein sequence ID" value="KDR15258.1"/>
    <property type="molecule type" value="Genomic_DNA"/>
</dbReference>
<proteinExistence type="predicted"/>
<dbReference type="AlphaFoldDB" id="A0A067R057"/>
<gene>
    <name evidence="1" type="ORF">L798_10637</name>
</gene>
<evidence type="ECO:0000313" key="1">
    <source>
        <dbReference type="EMBL" id="KDR15258.1"/>
    </source>
</evidence>